<comment type="caution">
    <text evidence="2">The sequence shown here is derived from an EMBL/GenBank/DDBJ whole genome shotgun (WGS) entry which is preliminary data.</text>
</comment>
<dbReference type="EMBL" id="BAAAZG010000018">
    <property type="protein sequence ID" value="GAA4073390.1"/>
    <property type="molecule type" value="Genomic_DNA"/>
</dbReference>
<evidence type="ECO:0000313" key="3">
    <source>
        <dbReference type="Proteomes" id="UP001500683"/>
    </source>
</evidence>
<accession>A0ABP7VT68</accession>
<dbReference type="Proteomes" id="UP001500683">
    <property type="component" value="Unassembled WGS sequence"/>
</dbReference>
<evidence type="ECO:0000259" key="1">
    <source>
        <dbReference type="Pfam" id="PF01243"/>
    </source>
</evidence>
<keyword evidence="3" id="KW-1185">Reference proteome</keyword>
<dbReference type="InterPro" id="IPR012349">
    <property type="entry name" value="Split_barrel_FMN-bd"/>
</dbReference>
<dbReference type="RefSeq" id="WP_344947386.1">
    <property type="nucleotide sequence ID" value="NZ_BAAAZG010000018.1"/>
</dbReference>
<protein>
    <submittedName>
        <fullName evidence="2">Pyridoxamine 5'-phosphate oxidase family protein</fullName>
    </submittedName>
</protein>
<dbReference type="PANTHER" id="PTHR39336:SF1">
    <property type="entry name" value="PYRIDOXAMINE PHOSPHATE OXIDASE FAMILY PROTEIN (AFU_ORTHOLOGUE AFUA_6G11440)"/>
    <property type="match status" value="1"/>
</dbReference>
<proteinExistence type="predicted"/>
<evidence type="ECO:0000313" key="2">
    <source>
        <dbReference type="EMBL" id="GAA4073390.1"/>
    </source>
</evidence>
<reference evidence="3" key="1">
    <citation type="journal article" date="2019" name="Int. J. Syst. Evol. Microbiol.">
        <title>The Global Catalogue of Microorganisms (GCM) 10K type strain sequencing project: providing services to taxonomists for standard genome sequencing and annotation.</title>
        <authorList>
            <consortium name="The Broad Institute Genomics Platform"/>
            <consortium name="The Broad Institute Genome Sequencing Center for Infectious Disease"/>
            <person name="Wu L."/>
            <person name="Ma J."/>
        </authorList>
    </citation>
    <scope>NUCLEOTIDE SEQUENCE [LARGE SCALE GENOMIC DNA]</scope>
    <source>
        <strain evidence="3">JCM 16702</strain>
    </source>
</reference>
<organism evidence="2 3">
    <name type="scientific">Actinomadura miaoliensis</name>
    <dbReference type="NCBI Taxonomy" id="430685"/>
    <lineage>
        <taxon>Bacteria</taxon>
        <taxon>Bacillati</taxon>
        <taxon>Actinomycetota</taxon>
        <taxon>Actinomycetes</taxon>
        <taxon>Streptosporangiales</taxon>
        <taxon>Thermomonosporaceae</taxon>
        <taxon>Actinomadura</taxon>
    </lineage>
</organism>
<dbReference type="SUPFAM" id="SSF50475">
    <property type="entry name" value="FMN-binding split barrel"/>
    <property type="match status" value="1"/>
</dbReference>
<dbReference type="Pfam" id="PF01243">
    <property type="entry name" value="PNPOx_N"/>
    <property type="match status" value="1"/>
</dbReference>
<name>A0ABP7VT68_9ACTN</name>
<gene>
    <name evidence="2" type="ORF">GCM10022214_32310</name>
</gene>
<dbReference type="InterPro" id="IPR011576">
    <property type="entry name" value="Pyridox_Oxase_N"/>
</dbReference>
<feature type="domain" description="Pyridoxamine 5'-phosphate oxidase N-terminal" evidence="1">
    <location>
        <begin position="8"/>
        <end position="131"/>
    </location>
</feature>
<sequence>MGKIYDRIDERLRAFIVAQPMFFVATAPADGHVNVSPKGYADTFAVLDDRTVGYLDLTGSGAETIAHLRENGRITVMFCSFGRTPNILRLYGTGRVVTPGSPQWPDLARHFPVDTPGSRAIIVVAVDRIADSCGYGVPYMEPAGDRDMLKDWAARKTPEKLSAYQAEKNATSIDGLPALDGLDEVT</sequence>
<dbReference type="PANTHER" id="PTHR39336">
    <property type="entry name" value="PYRIDOXAMINE PHOSPHATE OXIDASE FAMILY PROTEIN (AFU_ORTHOLOGUE AFUA_6G11440)"/>
    <property type="match status" value="1"/>
</dbReference>
<dbReference type="Gene3D" id="2.30.110.10">
    <property type="entry name" value="Electron Transport, Fmn-binding Protein, Chain A"/>
    <property type="match status" value="1"/>
</dbReference>